<comment type="caution">
    <text evidence="4">The sequence shown here is derived from an EMBL/GenBank/DDBJ whole genome shotgun (WGS) entry which is preliminary data.</text>
</comment>
<feature type="compositionally biased region" description="Basic residues" evidence="2">
    <location>
        <begin position="215"/>
        <end position="224"/>
    </location>
</feature>
<dbReference type="InterPro" id="IPR043502">
    <property type="entry name" value="DNA/RNA_pol_sf"/>
</dbReference>
<dbReference type="Pfam" id="PF08388">
    <property type="entry name" value="GIIM"/>
    <property type="match status" value="1"/>
</dbReference>
<gene>
    <name evidence="4" type="primary">ltrA</name>
    <name evidence="4" type="ORF">CKO42_26430</name>
</gene>
<comment type="similarity">
    <text evidence="1">Belongs to the bacterial reverse transcriptase family.</text>
</comment>
<dbReference type="SUPFAM" id="SSF56672">
    <property type="entry name" value="DNA/RNA polymerases"/>
    <property type="match status" value="1"/>
</dbReference>
<keyword evidence="5" id="KW-1185">Reference proteome</keyword>
<reference evidence="4 5" key="1">
    <citation type="journal article" date="2020" name="Microorganisms">
        <title>Osmotic Adaptation and Compatible Solute Biosynthesis of Phototrophic Bacteria as Revealed from Genome Analyses.</title>
        <authorList>
            <person name="Imhoff J.F."/>
            <person name="Rahn T."/>
            <person name="Kunzel S."/>
            <person name="Keller A."/>
            <person name="Neulinger S.C."/>
        </authorList>
    </citation>
    <scope>NUCLEOTIDE SEQUENCE [LARGE SCALE GENOMIC DNA]</scope>
    <source>
        <strain evidence="4 5">DSM 25653</strain>
    </source>
</reference>
<evidence type="ECO:0000256" key="1">
    <source>
        <dbReference type="ARBA" id="ARBA00034120"/>
    </source>
</evidence>
<dbReference type="Proteomes" id="UP001138768">
    <property type="component" value="Unassembled WGS sequence"/>
</dbReference>
<evidence type="ECO:0000259" key="3">
    <source>
        <dbReference type="PROSITE" id="PS50878"/>
    </source>
</evidence>
<feature type="region of interest" description="Disordered" evidence="2">
    <location>
        <begin position="209"/>
        <end position="231"/>
    </location>
</feature>
<dbReference type="RefSeq" id="WP_200252396.1">
    <property type="nucleotide sequence ID" value="NZ_NRRY01000140.1"/>
</dbReference>
<dbReference type="InterPro" id="IPR000477">
    <property type="entry name" value="RT_dom"/>
</dbReference>
<feature type="domain" description="Reverse transcriptase" evidence="3">
    <location>
        <begin position="78"/>
        <end position="317"/>
    </location>
</feature>
<organism evidence="4 5">
    <name type="scientific">Lamprobacter modestohalophilus</name>
    <dbReference type="NCBI Taxonomy" id="1064514"/>
    <lineage>
        <taxon>Bacteria</taxon>
        <taxon>Pseudomonadati</taxon>
        <taxon>Pseudomonadota</taxon>
        <taxon>Gammaproteobacteria</taxon>
        <taxon>Chromatiales</taxon>
        <taxon>Chromatiaceae</taxon>
        <taxon>Lamprobacter</taxon>
    </lineage>
</organism>
<dbReference type="NCBIfam" id="TIGR04416">
    <property type="entry name" value="group_II_RT_mat"/>
    <property type="match status" value="1"/>
</dbReference>
<dbReference type="EMBL" id="NRRY01000140">
    <property type="protein sequence ID" value="MBK1621845.1"/>
    <property type="molecule type" value="Genomic_DNA"/>
</dbReference>
<dbReference type="PANTHER" id="PTHR34047">
    <property type="entry name" value="NUCLEAR INTRON MATURASE 1, MITOCHONDRIAL-RELATED"/>
    <property type="match status" value="1"/>
</dbReference>
<dbReference type="Pfam" id="PF00078">
    <property type="entry name" value="RVT_1"/>
    <property type="match status" value="1"/>
</dbReference>
<dbReference type="InterPro" id="IPR051083">
    <property type="entry name" value="GrpII_Intron_Splice-Mob/Def"/>
</dbReference>
<name>A0A9X0WEQ8_9GAMM</name>
<keyword evidence="4" id="KW-0548">Nucleotidyltransferase</keyword>
<dbReference type="InterPro" id="IPR013597">
    <property type="entry name" value="Mat_intron_G2"/>
</dbReference>
<proteinExistence type="inferred from homology"/>
<evidence type="ECO:0000313" key="4">
    <source>
        <dbReference type="EMBL" id="MBK1621845.1"/>
    </source>
</evidence>
<dbReference type="CDD" id="cd01651">
    <property type="entry name" value="RT_G2_intron"/>
    <property type="match status" value="1"/>
</dbReference>
<keyword evidence="4" id="KW-0808">Transferase</keyword>
<dbReference type="PROSITE" id="PS50878">
    <property type="entry name" value="RT_POL"/>
    <property type="match status" value="1"/>
</dbReference>
<evidence type="ECO:0000313" key="5">
    <source>
        <dbReference type="Proteomes" id="UP001138768"/>
    </source>
</evidence>
<dbReference type="PANTHER" id="PTHR34047:SF8">
    <property type="entry name" value="PROTEIN YKFC"/>
    <property type="match status" value="1"/>
</dbReference>
<protein>
    <submittedName>
        <fullName evidence="4">Group II intron reverse transcriptase/maturase</fullName>
    </submittedName>
</protein>
<keyword evidence="4" id="KW-0695">RNA-directed DNA polymerase</keyword>
<dbReference type="AlphaFoldDB" id="A0A9X0WEQ8"/>
<evidence type="ECO:0000256" key="2">
    <source>
        <dbReference type="SAM" id="MobiDB-lite"/>
    </source>
</evidence>
<accession>A0A9X0WEQ8</accession>
<dbReference type="InterPro" id="IPR030931">
    <property type="entry name" value="Group_II_RT_mat"/>
</dbReference>
<sequence>MSLTTPTSIRTLQRKLYAKAKQEPAFRFYALYDKLYRADILSHAYERVRANRGAPGIDGVTFKAIEAGIGKDAYLARLREELEQKTYRADGVRRVWIPKPDGSERPLGIPTIRDRIVQMAFKLVVEPIFEADFCEHSYGFRPQRSAHDAIDAIAEALFRGHTQVIDADLSKYFDTIPHAKLMAVVAERIVDGPVLGLIRQWLKAPVIEEDEQGKRRPTGGKGNRRGTPQGGVASPLLANLYLHLLDRIWVRHDLERRLGARLVRYADDAVILCRHGTEKPMAVFTAVLEKLDLTLNVQKTHVVDARADGFDFLGFRIAWRTSRRSGKGYPHVEPSKRAEQRIKDRVTELTARRRTPVALRDMIGEVNQALRGWSGYFHYRNCSRVLGRVKTHAEERMRTQLRRRHKLQSRAQGYTRFPNAHVYDHLGLFKVPTTAGWTSAHASA</sequence>
<dbReference type="GO" id="GO:0003964">
    <property type="term" value="F:RNA-directed DNA polymerase activity"/>
    <property type="evidence" value="ECO:0007669"/>
    <property type="project" value="UniProtKB-KW"/>
</dbReference>